<name>A0A3R6B7I6_9BACT</name>
<comment type="caution">
    <text evidence="2">The sequence shown here is derived from an EMBL/GenBank/DDBJ whole genome shotgun (WGS) entry which is preliminary data.</text>
</comment>
<dbReference type="Gene3D" id="2.60.120.10">
    <property type="entry name" value="Jelly Rolls"/>
    <property type="match status" value="2"/>
</dbReference>
<dbReference type="Pfam" id="PF07883">
    <property type="entry name" value="Cupin_2"/>
    <property type="match status" value="2"/>
</dbReference>
<dbReference type="CDD" id="cd02209">
    <property type="entry name" value="cupin_XRE_C"/>
    <property type="match status" value="1"/>
</dbReference>
<dbReference type="InterPro" id="IPR011051">
    <property type="entry name" value="RmlC_Cupin_sf"/>
</dbReference>
<dbReference type="InterPro" id="IPR014710">
    <property type="entry name" value="RmlC-like_jellyroll"/>
</dbReference>
<dbReference type="SUPFAM" id="SSF51182">
    <property type="entry name" value="RmlC-like cupins"/>
    <property type="match status" value="1"/>
</dbReference>
<proteinExistence type="predicted"/>
<reference evidence="2 3" key="1">
    <citation type="submission" date="2018-08" db="EMBL/GenBank/DDBJ databases">
        <title>A genome reference for cultivated species of the human gut microbiota.</title>
        <authorList>
            <person name="Zou Y."/>
            <person name="Xue W."/>
            <person name="Luo G."/>
        </authorList>
    </citation>
    <scope>NUCLEOTIDE SEQUENCE [LARGE SCALE GENOMIC DNA]</scope>
    <source>
        <strain evidence="2 3">AM34-17</strain>
    </source>
</reference>
<gene>
    <name evidence="2" type="ORF">DW828_03200</name>
</gene>
<protein>
    <submittedName>
        <fullName evidence="2">Cupin domain-containing protein</fullName>
    </submittedName>
</protein>
<organism evidence="2 3">
    <name type="scientific">Parabacteroides merdae</name>
    <dbReference type="NCBI Taxonomy" id="46503"/>
    <lineage>
        <taxon>Bacteria</taxon>
        <taxon>Pseudomonadati</taxon>
        <taxon>Bacteroidota</taxon>
        <taxon>Bacteroidia</taxon>
        <taxon>Bacteroidales</taxon>
        <taxon>Tannerellaceae</taxon>
        <taxon>Parabacteroides</taxon>
    </lineage>
</organism>
<evidence type="ECO:0000256" key="1">
    <source>
        <dbReference type="ARBA" id="ARBA00022723"/>
    </source>
</evidence>
<dbReference type="InterPro" id="IPR013096">
    <property type="entry name" value="Cupin_2"/>
</dbReference>
<accession>A0A3R6B7I6</accession>
<dbReference type="PANTHER" id="PTHR35848">
    <property type="entry name" value="OXALATE-BINDING PROTEIN"/>
    <property type="match status" value="1"/>
</dbReference>
<evidence type="ECO:0000313" key="2">
    <source>
        <dbReference type="EMBL" id="RHC88952.1"/>
    </source>
</evidence>
<dbReference type="AlphaFoldDB" id="A0A3R6B7I6"/>
<evidence type="ECO:0000313" key="3">
    <source>
        <dbReference type="Proteomes" id="UP000286260"/>
    </source>
</evidence>
<dbReference type="InterPro" id="IPR051610">
    <property type="entry name" value="GPI/OXD"/>
</dbReference>
<sequence>MNKISVALSFLLLAVCTSFAQINEKRYTISDCITSFSDERVIKNKTGWAFWFIPADGIADTLSVKMSCVDKGIKTHEPHSHFEDELFYMVEGTSVVHLNGEEHVLNQGDAFYAPGSSSHNIRRVDDKPIRYLMFKREIRGKLSKPFLLGKKNYSMKDCLIPFDHSLHTPKGGRLNMWYLTKEMSAGGLNAQLHVFSDSHLYKQDDYAGQEVFFILEGKAEVTVNDEKRIVEALSSCYCPPGSKHSIQKAGGDRLKFIVVRTK</sequence>
<dbReference type="Proteomes" id="UP000286260">
    <property type="component" value="Unassembled WGS sequence"/>
</dbReference>
<dbReference type="GO" id="GO:0046872">
    <property type="term" value="F:metal ion binding"/>
    <property type="evidence" value="ECO:0007669"/>
    <property type="project" value="UniProtKB-KW"/>
</dbReference>
<dbReference type="RefSeq" id="WP_122203937.1">
    <property type="nucleotide sequence ID" value="NZ_QSII01000003.1"/>
</dbReference>
<keyword evidence="1" id="KW-0479">Metal-binding</keyword>
<dbReference type="EMBL" id="QSII01000003">
    <property type="protein sequence ID" value="RHC88952.1"/>
    <property type="molecule type" value="Genomic_DNA"/>
</dbReference>